<evidence type="ECO:0008006" key="3">
    <source>
        <dbReference type="Google" id="ProtNLM"/>
    </source>
</evidence>
<organism evidence="1 2">
    <name type="scientific">Pseudovibrio japonicus</name>
    <dbReference type="NCBI Taxonomy" id="366534"/>
    <lineage>
        <taxon>Bacteria</taxon>
        <taxon>Pseudomonadati</taxon>
        <taxon>Pseudomonadota</taxon>
        <taxon>Alphaproteobacteria</taxon>
        <taxon>Hyphomicrobiales</taxon>
        <taxon>Stappiaceae</taxon>
        <taxon>Pseudovibrio</taxon>
    </lineage>
</organism>
<keyword evidence="2" id="KW-1185">Reference proteome</keyword>
<reference evidence="2" key="1">
    <citation type="journal article" date="2019" name="Int. J. Syst. Evol. Microbiol.">
        <title>The Global Catalogue of Microorganisms (GCM) 10K type strain sequencing project: providing services to taxonomists for standard genome sequencing and annotation.</title>
        <authorList>
            <consortium name="The Broad Institute Genomics Platform"/>
            <consortium name="The Broad Institute Genome Sequencing Center for Infectious Disease"/>
            <person name="Wu L."/>
            <person name="Ma J."/>
        </authorList>
    </citation>
    <scope>NUCLEOTIDE SEQUENCE [LARGE SCALE GENOMIC DNA]</scope>
    <source>
        <strain evidence="2">KCTC 12861</strain>
    </source>
</reference>
<evidence type="ECO:0000313" key="1">
    <source>
        <dbReference type="EMBL" id="GHB35145.1"/>
    </source>
</evidence>
<proteinExistence type="predicted"/>
<dbReference type="Proteomes" id="UP000637980">
    <property type="component" value="Unassembled WGS sequence"/>
</dbReference>
<gene>
    <name evidence="1" type="ORF">GCM10007094_25800</name>
</gene>
<sequence length="71" mass="7723">MAGEGQTILLHGCNKQNLLVAEEEISENTMTYSADLSDLENMTKLATAITKDIKDSMDSSTMPVSSNSQIR</sequence>
<accession>A0ABQ3EE86</accession>
<name>A0ABQ3EE86_9HYPH</name>
<comment type="caution">
    <text evidence="1">The sequence shown here is derived from an EMBL/GenBank/DDBJ whole genome shotgun (WGS) entry which is preliminary data.</text>
</comment>
<protein>
    <recommendedName>
        <fullName evidence="3">Lipoprotein</fullName>
    </recommendedName>
</protein>
<evidence type="ECO:0000313" key="2">
    <source>
        <dbReference type="Proteomes" id="UP000637980"/>
    </source>
</evidence>
<dbReference type="EMBL" id="BMXE01000004">
    <property type="protein sequence ID" value="GHB35145.1"/>
    <property type="molecule type" value="Genomic_DNA"/>
</dbReference>